<dbReference type="Pfam" id="PF00535">
    <property type="entry name" value="Glycos_transf_2"/>
    <property type="match status" value="1"/>
</dbReference>
<dbReference type="InParanoid" id="C1DXZ0"/>
<evidence type="ECO:0000256" key="3">
    <source>
        <dbReference type="ARBA" id="ARBA00022679"/>
    </source>
</evidence>
<dbReference type="OrthoDB" id="2603at2759"/>
<dbReference type="GO" id="GO:0006488">
    <property type="term" value="P:dolichol-linked oligosaccharide biosynthetic process"/>
    <property type="evidence" value="ECO:0007669"/>
    <property type="project" value="TreeGrafter"/>
</dbReference>
<dbReference type="CDD" id="cd06442">
    <property type="entry name" value="DPM1_like"/>
    <property type="match status" value="1"/>
</dbReference>
<dbReference type="AlphaFoldDB" id="C1DXZ0"/>
<comment type="pathway">
    <text evidence="4">Protein modification; protein glycosylation.</text>
</comment>
<dbReference type="OMA" id="KCFRREV"/>
<evidence type="ECO:0000259" key="5">
    <source>
        <dbReference type="Pfam" id="PF00535"/>
    </source>
</evidence>
<comment type="similarity">
    <text evidence="1 4">Belongs to the glycosyltransferase 2 family.</text>
</comment>
<evidence type="ECO:0000313" key="6">
    <source>
        <dbReference type="EMBL" id="ACO60852.1"/>
    </source>
</evidence>
<evidence type="ECO:0000256" key="4">
    <source>
        <dbReference type="RuleBase" id="RU365083"/>
    </source>
</evidence>
<feature type="domain" description="Glycosyltransferase 2-like" evidence="5">
    <location>
        <begin position="5"/>
        <end position="178"/>
    </location>
</feature>
<proteinExistence type="inferred from homology"/>
<organism evidence="6 7">
    <name type="scientific">Micromonas commoda (strain RCC299 / NOUM17 / CCMP2709)</name>
    <name type="common">Picoplanktonic green alga</name>
    <dbReference type="NCBI Taxonomy" id="296587"/>
    <lineage>
        <taxon>Eukaryota</taxon>
        <taxon>Viridiplantae</taxon>
        <taxon>Chlorophyta</taxon>
        <taxon>Mamiellophyceae</taxon>
        <taxon>Mamiellales</taxon>
        <taxon>Mamiellaceae</taxon>
        <taxon>Micromonas</taxon>
    </lineage>
</organism>
<dbReference type="EC" id="2.4.1.83" evidence="4"/>
<dbReference type="FunFam" id="3.90.550.10:FF:000082">
    <property type="entry name" value="Dolichol-phosphate mannosyltransferase subunit 1"/>
    <property type="match status" value="1"/>
</dbReference>
<dbReference type="PANTHER" id="PTHR43398">
    <property type="entry name" value="DOLICHOL-PHOSPHATE MANNOSYLTRANSFERASE SUBUNIT 1"/>
    <property type="match status" value="1"/>
</dbReference>
<reference evidence="6 7" key="1">
    <citation type="journal article" date="2009" name="Science">
        <title>Green evolution and dynamic adaptations revealed by genomes of the marine picoeukaryotes Micromonas.</title>
        <authorList>
            <person name="Worden A.Z."/>
            <person name="Lee J.H."/>
            <person name="Mock T."/>
            <person name="Rouze P."/>
            <person name="Simmons M.P."/>
            <person name="Aerts A.L."/>
            <person name="Allen A.E."/>
            <person name="Cuvelier M.L."/>
            <person name="Derelle E."/>
            <person name="Everett M.V."/>
            <person name="Foulon E."/>
            <person name="Grimwood J."/>
            <person name="Gundlach H."/>
            <person name="Henrissat B."/>
            <person name="Napoli C."/>
            <person name="McDonald S.M."/>
            <person name="Parker M.S."/>
            <person name="Rombauts S."/>
            <person name="Salamov A."/>
            <person name="Von Dassow P."/>
            <person name="Badger J.H."/>
            <person name="Coutinho P.M."/>
            <person name="Demir E."/>
            <person name="Dubchak I."/>
            <person name="Gentemann C."/>
            <person name="Eikrem W."/>
            <person name="Gready J.E."/>
            <person name="John U."/>
            <person name="Lanier W."/>
            <person name="Lindquist E.A."/>
            <person name="Lucas S."/>
            <person name="Mayer K.F."/>
            <person name="Moreau H."/>
            <person name="Not F."/>
            <person name="Otillar R."/>
            <person name="Panaud O."/>
            <person name="Pangilinan J."/>
            <person name="Paulsen I."/>
            <person name="Piegu B."/>
            <person name="Poliakov A."/>
            <person name="Robbens S."/>
            <person name="Schmutz J."/>
            <person name="Toulza E."/>
            <person name="Wyss T."/>
            <person name="Zelensky A."/>
            <person name="Zhou K."/>
            <person name="Armbrust E.V."/>
            <person name="Bhattacharya D."/>
            <person name="Goodenough U.W."/>
            <person name="Van de Peer Y."/>
            <person name="Grigoriev I.V."/>
        </authorList>
    </citation>
    <scope>NUCLEOTIDE SEQUENCE [LARGE SCALE GENOMIC DNA]</scope>
    <source>
        <strain evidence="7">RCC299 / NOUM17</strain>
    </source>
</reference>
<keyword evidence="2 4" id="KW-0328">Glycosyltransferase</keyword>
<dbReference type="InterPro" id="IPR001173">
    <property type="entry name" value="Glyco_trans_2-like"/>
</dbReference>
<name>C1DXZ0_MICCC</name>
<dbReference type="eggNOG" id="KOG2978">
    <property type="taxonomic scope" value="Eukaryota"/>
</dbReference>
<dbReference type="FunCoup" id="C1DXZ0">
    <property type="interactions" value="1925"/>
</dbReference>
<dbReference type="CAZy" id="GT2">
    <property type="family name" value="Glycosyltransferase Family 2"/>
</dbReference>
<keyword evidence="3 4" id="KW-0808">Transferase</keyword>
<gene>
    <name evidence="6" type="ORF">MICPUN_97002</name>
</gene>
<protein>
    <recommendedName>
        <fullName evidence="4">Dolichol-phosphate mannosyltransferase subunit 1</fullName>
        <ecNumber evidence="4">2.4.1.83</ecNumber>
    </recommendedName>
</protein>
<comment type="catalytic activity">
    <reaction evidence="4">
        <text>a di-trans,poly-cis-dolichyl phosphate + GDP-alpha-D-mannose = a di-trans,poly-cis-dolichyl beta-D-mannosyl phosphate + GDP</text>
        <dbReference type="Rhea" id="RHEA:21184"/>
        <dbReference type="Rhea" id="RHEA-COMP:19498"/>
        <dbReference type="Rhea" id="RHEA-COMP:19501"/>
        <dbReference type="ChEBI" id="CHEBI:57527"/>
        <dbReference type="ChEBI" id="CHEBI:57683"/>
        <dbReference type="ChEBI" id="CHEBI:58189"/>
        <dbReference type="ChEBI" id="CHEBI:58211"/>
    </reaction>
</comment>
<dbReference type="RefSeq" id="XP_002499594.1">
    <property type="nucleotide sequence ID" value="XM_002499548.1"/>
</dbReference>
<accession>C1DXZ0</accession>
<dbReference type="Gene3D" id="3.90.550.10">
    <property type="entry name" value="Spore Coat Polysaccharide Biosynthesis Protein SpsA, Chain A"/>
    <property type="match status" value="1"/>
</dbReference>
<sequence length="240" mass="26772">MTKFSVIVPTYNERRNIGILYLLLRKAFEDPRCADDDFEVIVVDDNSPDGTQDVVKALAKEYDDDRLLLRPRPGKLGLGTAYVHGLAHATGEFVVIMDADLSHHPRAIPEFIAKQREGNFDVVTGTRYVPGGGVHGWDTRRKLTSRVANYLAHVLLNPGVSDLTGSFRLYRKSMLEDLVKKVVSKGYVFQMEIIVRCRRAGLSVAEVPITFVDRVYGSSKLGGAEIVGYLKGLLWLFATM</sequence>
<dbReference type="EMBL" id="CP001323">
    <property type="protein sequence ID" value="ACO60852.1"/>
    <property type="molecule type" value="Genomic_DNA"/>
</dbReference>
<dbReference type="GO" id="GO:0006506">
    <property type="term" value="P:GPI anchor biosynthetic process"/>
    <property type="evidence" value="ECO:0007669"/>
    <property type="project" value="TreeGrafter"/>
</dbReference>
<keyword evidence="4" id="KW-0256">Endoplasmic reticulum</keyword>
<keyword evidence="7" id="KW-1185">Reference proteome</keyword>
<dbReference type="STRING" id="296587.C1DXZ0"/>
<dbReference type="GeneID" id="8241272"/>
<dbReference type="Proteomes" id="UP000002009">
    <property type="component" value="Chromosome 2"/>
</dbReference>
<evidence type="ECO:0000313" key="7">
    <source>
        <dbReference type="Proteomes" id="UP000002009"/>
    </source>
</evidence>
<evidence type="ECO:0000256" key="2">
    <source>
        <dbReference type="ARBA" id="ARBA00022676"/>
    </source>
</evidence>
<dbReference type="InterPro" id="IPR039528">
    <property type="entry name" value="DPM1-like"/>
</dbReference>
<dbReference type="SUPFAM" id="SSF53448">
    <property type="entry name" value="Nucleotide-diphospho-sugar transferases"/>
    <property type="match status" value="1"/>
</dbReference>
<comment type="subcellular location">
    <subcellularLocation>
        <location evidence="4">Endoplasmic reticulum</location>
    </subcellularLocation>
</comment>
<comment type="function">
    <text evidence="4">Transfers mannose from GDP-mannose to dolichol monophosphate to form dolichol phosphate mannose (Dol-P-Man) which is the mannosyl donor in pathways leading to N-glycosylation, glycosyl phosphatidylinositol membrane anchoring, and O-mannosylation of proteins.</text>
</comment>
<dbReference type="PANTHER" id="PTHR43398:SF1">
    <property type="entry name" value="DOLICHOL-PHOSPHATE MANNOSYLTRANSFERASE SUBUNIT 1"/>
    <property type="match status" value="1"/>
</dbReference>
<dbReference type="GO" id="GO:0005789">
    <property type="term" value="C:endoplasmic reticulum membrane"/>
    <property type="evidence" value="ECO:0007669"/>
    <property type="project" value="TreeGrafter"/>
</dbReference>
<dbReference type="GO" id="GO:0004582">
    <property type="term" value="F:dolichyl-phosphate beta-D-mannosyltransferase activity"/>
    <property type="evidence" value="ECO:0007669"/>
    <property type="project" value="UniProtKB-UniRule"/>
</dbReference>
<evidence type="ECO:0000256" key="1">
    <source>
        <dbReference type="ARBA" id="ARBA00006739"/>
    </source>
</evidence>
<dbReference type="KEGG" id="mis:MICPUN_97002"/>
<dbReference type="UniPathway" id="UPA00378"/>
<dbReference type="GO" id="GO:0035269">
    <property type="term" value="P:protein O-linked glycosylation via mannose"/>
    <property type="evidence" value="ECO:0007669"/>
    <property type="project" value="TreeGrafter"/>
</dbReference>
<comment type="subunit">
    <text evidence="4">Component of the dolichol-phosphate mannose (DPM) synthase complex.</text>
</comment>
<dbReference type="InterPro" id="IPR029044">
    <property type="entry name" value="Nucleotide-diphossugar_trans"/>
</dbReference>